<feature type="region of interest" description="Disordered" evidence="1">
    <location>
        <begin position="898"/>
        <end position="1043"/>
    </location>
</feature>
<feature type="compositionally biased region" description="Gly residues" evidence="1">
    <location>
        <begin position="507"/>
        <end position="517"/>
    </location>
</feature>
<dbReference type="InterPro" id="IPR038332">
    <property type="entry name" value="PPE_sf"/>
</dbReference>
<comment type="caution">
    <text evidence="2">The sequence shown here is derived from an EMBL/GenBank/DDBJ whole genome shotgun (WGS) entry which is preliminary data.</text>
</comment>
<evidence type="ECO:0000313" key="2">
    <source>
        <dbReference type="EMBL" id="RKT67777.1"/>
    </source>
</evidence>
<dbReference type="Proteomes" id="UP000272729">
    <property type="component" value="Unassembled WGS sequence"/>
</dbReference>
<feature type="compositionally biased region" description="Basic and acidic residues" evidence="1">
    <location>
        <begin position="736"/>
        <end position="758"/>
    </location>
</feature>
<feature type="compositionally biased region" description="Polar residues" evidence="1">
    <location>
        <begin position="672"/>
        <end position="685"/>
    </location>
</feature>
<feature type="compositionally biased region" description="Basic and acidic residues" evidence="1">
    <location>
        <begin position="767"/>
        <end position="805"/>
    </location>
</feature>
<feature type="compositionally biased region" description="Polar residues" evidence="1">
    <location>
        <begin position="405"/>
        <end position="419"/>
    </location>
</feature>
<gene>
    <name evidence="2" type="ORF">DFJ66_0953</name>
</gene>
<accession>A0A495X1P4</accession>
<feature type="compositionally biased region" description="Pro residues" evidence="1">
    <location>
        <begin position="651"/>
        <end position="662"/>
    </location>
</feature>
<feature type="compositionally biased region" description="Basic and acidic residues" evidence="1">
    <location>
        <begin position="957"/>
        <end position="988"/>
    </location>
</feature>
<feature type="region of interest" description="Disordered" evidence="1">
    <location>
        <begin position="1100"/>
        <end position="1189"/>
    </location>
</feature>
<organism evidence="2 3">
    <name type="scientific">Saccharothrix variisporea</name>
    <dbReference type="NCBI Taxonomy" id="543527"/>
    <lineage>
        <taxon>Bacteria</taxon>
        <taxon>Bacillati</taxon>
        <taxon>Actinomycetota</taxon>
        <taxon>Actinomycetes</taxon>
        <taxon>Pseudonocardiales</taxon>
        <taxon>Pseudonocardiaceae</taxon>
        <taxon>Saccharothrix</taxon>
    </lineage>
</organism>
<feature type="compositionally biased region" description="Low complexity" evidence="1">
    <location>
        <begin position="639"/>
        <end position="650"/>
    </location>
</feature>
<feature type="compositionally biased region" description="Polar residues" evidence="1">
    <location>
        <begin position="333"/>
        <end position="345"/>
    </location>
</feature>
<feature type="region of interest" description="Disordered" evidence="1">
    <location>
        <begin position="1434"/>
        <end position="1462"/>
    </location>
</feature>
<feature type="region of interest" description="Disordered" evidence="1">
    <location>
        <begin position="1061"/>
        <end position="1084"/>
    </location>
</feature>
<feature type="compositionally biased region" description="Gly residues" evidence="1">
    <location>
        <begin position="525"/>
        <end position="551"/>
    </location>
</feature>
<dbReference type="Gene3D" id="1.20.1260.20">
    <property type="entry name" value="PPE superfamily"/>
    <property type="match status" value="1"/>
</dbReference>
<dbReference type="SUPFAM" id="SSF140459">
    <property type="entry name" value="PE/PPE dimer-like"/>
    <property type="match status" value="1"/>
</dbReference>
<sequence length="1606" mass="169688">MTGSNDLVVQPDAAPGGVFNAGTGDNGWATGISIAESAMDTFNGIKDGNWIEAGLGMVGLAADAAAMAIDPFGTLMSSAASFLMEHVQPLKDMLDWLAGNPPVIESYSATWGKVAEELGAIAEDYKAAVARGTAGWGGAAAAQYLTNASAHGDALTGAASAAGTVGTVVGMMGMVVGFVREMVRDLIADLVGKLIAWVLEAVFSLGFGTPVIVAQAVTAISKWAAKIAKIIQDLLNTIKKVSPMLKRLVEVFEKVMKVLGKIAGKATGLDVLDPKNIKKGGFLQTGKADVDTPNGSTSHSDSGDTPDSDTPRSDTPGSPDPSTPGSNTPGSTRPNDTTGTSSATPTVDRPRPGDPTDLPPSAPRPGRTPDSSPSPSPDGGTTLPGQGNPRAGAPLGEHRGGPGGNTPSANTPSGSTPAGNTPGGNTPVGEHRGGPGGQPAPTSHNGGPGGSSYGGNPPSGPTSPAPNGPTPTRYDQTSAAAATPQAPTRPDQPHAPAAPGPHPTGGTPMGAPGGGMPGTHAPGGQAPGGNPPGGGGPGGGARPGGGGGWTGTPGNRGDLGSGIPQARTPEPPRPSTAPGHTTPSHTTPSHTTPSHAGPSQTAPSHAGPGHAGPPHGNTGPGTFGPSHTAPGPNTPGTPGPARLGTPHNTPGTPPNAPRPHTPGAPHHGPNTHGPNTHGPNTHSPNTPGPAHHRPGPVHNGPPQAGPHTPHRPDAPHPANTPAPRRDPQAWTPPQRTPDHAPAPRRDPDQWTPPHRDPDTTPNQGRPDTNHPDPNHTDPGHHADPNHHTDHADRPDIDQAHARHGETTPSGISHHRGDPDMGDLPHRVPPDPRYFTADVHITPDGHARIGNHTYTPEHYGDLLRRNGWDGTTPIRLIGCDAGTNDFARRLSHHTGADVLAPTKPAWTDSTGRVYTSDAQLGPDGNRHPKIPPNGEWETHHPDGTRTKTSPDGYVPGTPDHHRTDHTDADDARDRAKPAKKITDSDDYEKSPQNQTAWDPPRQPNGDPLPEVPMDVDPRTRVADFNGREPLQPNSRMVVTDTDGNPRGVFYTDANRNITHVETSVPNKGFGQDPYTAPVNPDTARPMPGVTYRIELGHNMHHTYEAPTPNNHGPSGPESAATTADLGTPPADPQPPQRFDGFDHGDAAPAVDWDPPGDVDGNYRTADPVTDYDVRQDGPFSLTGPRDPHTRYDVYDPDGNWHGSFYTDADGNFSHVHTWSGNREHGFNPELGTGRTWSDGVDVPRPNTTYAVGPRYLDQHGLDPREPRQLYRTDEHGDTIAASGKPDYPPAGTTAEKYWGARRAEGGPDKDGKMQMDVGQIAKGGMHSGTRLDGELDPKFQQPADRPLFRFAGGHLVSFEAGGPGERINHVPQWAHENSNWALDERPTSDSWRAMENDLTNMGQRPDVEVDRFDVWAERRTPDRHTPDVLHARWTLSTDNPPTIRTEERSFHNVPGPARHPDFVPRHRRPPERGEVLLHQVGLDLVGAAPEGWHRIDLKYRGNAQYGHLSLTVLRAGGETVAVDVPGTVEPALRELRDLMYEPGRGTWFAMRYTVDPPLEYRAMFDFDHDPRWSPDLPAQAWATDHAVYPRDPGFVPDWLRARLTGTE</sequence>
<reference evidence="2 3" key="1">
    <citation type="submission" date="2018-10" db="EMBL/GenBank/DDBJ databases">
        <title>Sequencing the genomes of 1000 actinobacteria strains.</title>
        <authorList>
            <person name="Klenk H.-P."/>
        </authorList>
    </citation>
    <scope>NUCLEOTIDE SEQUENCE [LARGE SCALE GENOMIC DNA]</scope>
    <source>
        <strain evidence="2 3">DSM 43911</strain>
    </source>
</reference>
<feature type="compositionally biased region" description="Basic and acidic residues" evidence="1">
    <location>
        <begin position="814"/>
        <end position="827"/>
    </location>
</feature>
<feature type="compositionally biased region" description="Low complexity" evidence="1">
    <location>
        <begin position="323"/>
        <end position="332"/>
    </location>
</feature>
<feature type="compositionally biased region" description="Low complexity" evidence="1">
    <location>
        <begin position="364"/>
        <end position="385"/>
    </location>
</feature>
<keyword evidence="3" id="KW-1185">Reference proteome</keyword>
<evidence type="ECO:0000313" key="3">
    <source>
        <dbReference type="Proteomes" id="UP000272729"/>
    </source>
</evidence>
<name>A0A495X1P4_9PSEU</name>
<dbReference type="EMBL" id="RBXR01000001">
    <property type="protein sequence ID" value="RKT67777.1"/>
    <property type="molecule type" value="Genomic_DNA"/>
</dbReference>
<protein>
    <submittedName>
        <fullName evidence="2">PPE-repeat protein</fullName>
    </submittedName>
</protein>
<feature type="compositionally biased region" description="Basic and acidic residues" evidence="1">
    <location>
        <begin position="935"/>
        <end position="944"/>
    </location>
</feature>
<dbReference type="SUPFAM" id="SSF160424">
    <property type="entry name" value="BH3703-like"/>
    <property type="match status" value="1"/>
</dbReference>
<evidence type="ECO:0000256" key="1">
    <source>
        <dbReference type="SAM" id="MobiDB-lite"/>
    </source>
</evidence>
<feature type="compositionally biased region" description="Low complexity" evidence="1">
    <location>
        <begin position="295"/>
        <end position="305"/>
    </location>
</feature>
<dbReference type="InterPro" id="IPR036170">
    <property type="entry name" value="YezG-like_sf"/>
</dbReference>
<dbReference type="OrthoDB" id="5524878at2"/>
<feature type="region of interest" description="Disordered" evidence="1">
    <location>
        <begin position="283"/>
        <end position="827"/>
    </location>
</feature>
<feature type="compositionally biased region" description="Pro residues" evidence="1">
    <location>
        <begin position="458"/>
        <end position="469"/>
    </location>
</feature>
<feature type="compositionally biased region" description="Low complexity" evidence="1">
    <location>
        <begin position="576"/>
        <end position="617"/>
    </location>
</feature>
<feature type="compositionally biased region" description="Polar residues" evidence="1">
    <location>
        <begin position="906"/>
        <end position="917"/>
    </location>
</feature>
<feature type="compositionally biased region" description="Low complexity" evidence="1">
    <location>
        <begin position="470"/>
        <end position="495"/>
    </location>
</feature>
<proteinExistence type="predicted"/>
<dbReference type="RefSeq" id="WP_121218302.1">
    <property type="nucleotide sequence ID" value="NZ_RBXR01000001.1"/>
</dbReference>